<keyword evidence="4 5" id="KW-0067">ATP-binding</keyword>
<dbReference type="SUPFAM" id="SSF56112">
    <property type="entry name" value="Protein kinase-like (PK-like)"/>
    <property type="match status" value="1"/>
</dbReference>
<evidence type="ECO:0000256" key="6">
    <source>
        <dbReference type="SAM" id="MobiDB-lite"/>
    </source>
</evidence>
<keyword evidence="7" id="KW-1133">Transmembrane helix</keyword>
<dbReference type="PANTHER" id="PTHR43289:SF6">
    <property type="entry name" value="SERINE_THREONINE-PROTEIN KINASE NEKL-3"/>
    <property type="match status" value="1"/>
</dbReference>
<dbReference type="EC" id="2.7.11.1" evidence="9"/>
<evidence type="ECO:0000259" key="8">
    <source>
        <dbReference type="PROSITE" id="PS50011"/>
    </source>
</evidence>
<evidence type="ECO:0000256" key="3">
    <source>
        <dbReference type="ARBA" id="ARBA00022777"/>
    </source>
</evidence>
<dbReference type="PROSITE" id="PS00108">
    <property type="entry name" value="PROTEIN_KINASE_ST"/>
    <property type="match status" value="1"/>
</dbReference>
<comment type="caution">
    <text evidence="9">The sequence shown here is derived from an EMBL/GenBank/DDBJ whole genome shotgun (WGS) entry which is preliminary data.</text>
</comment>
<accession>A0A2S9XBS8</accession>
<proteinExistence type="predicted"/>
<dbReference type="InterPro" id="IPR017441">
    <property type="entry name" value="Protein_kinase_ATP_BS"/>
</dbReference>
<dbReference type="Gene3D" id="3.30.200.20">
    <property type="entry name" value="Phosphorylase Kinase, domain 1"/>
    <property type="match status" value="1"/>
</dbReference>
<keyword evidence="7" id="KW-0472">Membrane</keyword>
<keyword evidence="3 9" id="KW-0418">Kinase</keyword>
<dbReference type="GO" id="GO:0004674">
    <property type="term" value="F:protein serine/threonine kinase activity"/>
    <property type="evidence" value="ECO:0007669"/>
    <property type="project" value="UniProtKB-EC"/>
</dbReference>
<evidence type="ECO:0000256" key="2">
    <source>
        <dbReference type="ARBA" id="ARBA00022741"/>
    </source>
</evidence>
<dbReference type="RefSeq" id="WP_181198420.1">
    <property type="nucleotide sequence ID" value="NZ_PVNK01000286.1"/>
</dbReference>
<name>A0A2S9XBS8_9BACT</name>
<evidence type="ECO:0000256" key="1">
    <source>
        <dbReference type="ARBA" id="ARBA00022679"/>
    </source>
</evidence>
<dbReference type="PANTHER" id="PTHR43289">
    <property type="entry name" value="MITOGEN-ACTIVATED PROTEIN KINASE KINASE KINASE 20-RELATED"/>
    <property type="match status" value="1"/>
</dbReference>
<feature type="region of interest" description="Disordered" evidence="6">
    <location>
        <begin position="563"/>
        <end position="610"/>
    </location>
</feature>
<dbReference type="InterPro" id="IPR008271">
    <property type="entry name" value="Ser/Thr_kinase_AS"/>
</dbReference>
<keyword evidence="7" id="KW-0812">Transmembrane</keyword>
<dbReference type="PROSITE" id="PS50011">
    <property type="entry name" value="PROTEIN_KINASE_DOM"/>
    <property type="match status" value="1"/>
</dbReference>
<keyword evidence="1 9" id="KW-0808">Transferase</keyword>
<dbReference type="AlphaFoldDB" id="A0A2S9XBS8"/>
<feature type="binding site" evidence="5">
    <location>
        <position position="77"/>
    </location>
    <ligand>
        <name>ATP</name>
        <dbReference type="ChEBI" id="CHEBI:30616"/>
    </ligand>
</feature>
<dbReference type="InterPro" id="IPR000719">
    <property type="entry name" value="Prot_kinase_dom"/>
</dbReference>
<keyword evidence="2 5" id="KW-0547">Nucleotide-binding</keyword>
<dbReference type="InterPro" id="IPR011990">
    <property type="entry name" value="TPR-like_helical_dom_sf"/>
</dbReference>
<evidence type="ECO:0000313" key="10">
    <source>
        <dbReference type="Proteomes" id="UP000237968"/>
    </source>
</evidence>
<dbReference type="Gene3D" id="1.25.40.10">
    <property type="entry name" value="Tetratricopeptide repeat domain"/>
    <property type="match status" value="1"/>
</dbReference>
<keyword evidence="10" id="KW-1185">Reference proteome</keyword>
<dbReference type="InterPro" id="IPR011009">
    <property type="entry name" value="Kinase-like_dom_sf"/>
</dbReference>
<dbReference type="GO" id="GO:0005524">
    <property type="term" value="F:ATP binding"/>
    <property type="evidence" value="ECO:0007669"/>
    <property type="project" value="UniProtKB-UniRule"/>
</dbReference>
<feature type="compositionally biased region" description="Basic and acidic residues" evidence="6">
    <location>
        <begin position="601"/>
        <end position="610"/>
    </location>
</feature>
<dbReference type="SUPFAM" id="SSF48452">
    <property type="entry name" value="TPR-like"/>
    <property type="match status" value="1"/>
</dbReference>
<organism evidence="9 10">
    <name type="scientific">Enhygromyxa salina</name>
    <dbReference type="NCBI Taxonomy" id="215803"/>
    <lineage>
        <taxon>Bacteria</taxon>
        <taxon>Pseudomonadati</taxon>
        <taxon>Myxococcota</taxon>
        <taxon>Polyangia</taxon>
        <taxon>Nannocystales</taxon>
        <taxon>Nannocystaceae</taxon>
        <taxon>Enhygromyxa</taxon>
    </lineage>
</organism>
<evidence type="ECO:0000256" key="7">
    <source>
        <dbReference type="SAM" id="Phobius"/>
    </source>
</evidence>
<feature type="region of interest" description="Disordered" evidence="6">
    <location>
        <begin position="1"/>
        <end position="36"/>
    </location>
</feature>
<evidence type="ECO:0000256" key="4">
    <source>
        <dbReference type="ARBA" id="ARBA00022840"/>
    </source>
</evidence>
<evidence type="ECO:0000313" key="9">
    <source>
        <dbReference type="EMBL" id="PRP90312.1"/>
    </source>
</evidence>
<reference evidence="9 10" key="1">
    <citation type="submission" date="2018-03" db="EMBL/GenBank/DDBJ databases">
        <title>Draft Genome Sequences of the Obligatory Marine Myxobacteria Enhygromyxa salina SWB005.</title>
        <authorList>
            <person name="Poehlein A."/>
            <person name="Moghaddam J.A."/>
            <person name="Harms H."/>
            <person name="Alanjari M."/>
            <person name="Koenig G.M."/>
            <person name="Daniel R."/>
            <person name="Schaeberle T.F."/>
        </authorList>
    </citation>
    <scope>NUCLEOTIDE SEQUENCE [LARGE SCALE GENOMIC DNA]</scope>
    <source>
        <strain evidence="9 10">SWB005</strain>
    </source>
</reference>
<dbReference type="Pfam" id="PF00069">
    <property type="entry name" value="Pkinase"/>
    <property type="match status" value="1"/>
</dbReference>
<feature type="transmembrane region" description="Helical" evidence="7">
    <location>
        <begin position="361"/>
        <end position="381"/>
    </location>
</feature>
<dbReference type="Proteomes" id="UP000237968">
    <property type="component" value="Unassembled WGS sequence"/>
</dbReference>
<dbReference type="EMBL" id="PVNK01000286">
    <property type="protein sequence ID" value="PRP90312.1"/>
    <property type="molecule type" value="Genomic_DNA"/>
</dbReference>
<feature type="region of interest" description="Disordered" evidence="6">
    <location>
        <begin position="707"/>
        <end position="729"/>
    </location>
</feature>
<sequence length="729" mass="80719">MSEVSANEHTARTNTRPDSRAGPVTGDDAYSERRPKLVPGSVIPGTRLEIVRWLGEGGMGVVFEVRHLDIERRYAAKLLYYSESVARMRRFREEARTISQIGSPWIVEIFDYKELPDGRLMYLMELVEGSSLYVVQRGRAGERGTAACEPARLIGIARQVCKGLAHAHEVGFVHRDVKPENIMIGRDADGREQVKIVDFGLAALLEGPKDANRGGTPAYMSPEQCKGQDADARADIYSFGVTLYELACGRLPFLHDDERRLREDHVRTQPEPPSTFAPPGQLTPGFDTLILRCMAKRPADRYSSAAELEAAIIELQLNLGLRTPWDKLPAPELEDGRRQRRLDEGLAELRSDDLRVQRRRFLVGAGLVVFVGIGAAVGWVANADSRAEVIAADQRELDALRERARSAAAHARWVYPTTDDPQAETAYRVLLEFEARDIPDAIRVSAALREEFAGTLVGLGDTYWDRAGGRGFAREFYAQALVFAPDHQRAGRRAGLSLVALLDLRTRAAAGDFDSYELVAVAPLASLASDDPQVQLEGLLMADEEGVLPARVAVDVERLIEELEDPASAGSTDPDGLGEALGDDSSEIDGRPRRGPIKMGTDTEVRSGRTRAEISATVRAAEAAYNAGHDKKAERLFHRALGLDRRSVSALVGLHNIKFDRGQYRQALSYAKRALVQRPKRGDLHMLVADSCMKVLDYECARTHYEHASERGQSRAKQRLRMLDERAEK</sequence>
<evidence type="ECO:0000256" key="5">
    <source>
        <dbReference type="PROSITE-ProRule" id="PRU10141"/>
    </source>
</evidence>
<feature type="compositionally biased region" description="Basic and acidic residues" evidence="6">
    <location>
        <begin position="9"/>
        <end position="19"/>
    </location>
</feature>
<protein>
    <submittedName>
        <fullName evidence="9">Serine/threonine-protein kinase PknB</fullName>
        <ecNumber evidence="9">2.7.11.1</ecNumber>
    </submittedName>
</protein>
<feature type="domain" description="Protein kinase" evidence="8">
    <location>
        <begin position="48"/>
        <end position="313"/>
    </location>
</feature>
<dbReference type="CDD" id="cd14014">
    <property type="entry name" value="STKc_PknB_like"/>
    <property type="match status" value="1"/>
</dbReference>
<dbReference type="SMART" id="SM00220">
    <property type="entry name" value="S_TKc"/>
    <property type="match status" value="1"/>
</dbReference>
<dbReference type="PROSITE" id="PS00107">
    <property type="entry name" value="PROTEIN_KINASE_ATP"/>
    <property type="match status" value="1"/>
</dbReference>
<dbReference type="Gene3D" id="1.10.510.10">
    <property type="entry name" value="Transferase(Phosphotransferase) domain 1"/>
    <property type="match status" value="1"/>
</dbReference>
<gene>
    <name evidence="9" type="primary">pknB_31</name>
    <name evidence="9" type="ORF">ENSA5_66080</name>
</gene>